<sequence>MITAFGDLEIDQEELNLEQRWHSREKFNKNLSEYNDDSDTENNSTGLKEAISQHYANACCLAKRWMYLDQQKKKNHDMAHHYYEEALNESLLVKLDENVKYDIMEFIPTYSRWSFYAKGQSYLEDIQFPMREIERPSHLQHRLDQPIVTFHKMRVISKSFNQRMMRSILRVKEIIFNFKDDNIDYFIVLLRLQRLFKEADEKKLPVTANSVCLYSELLPQLRSPSVVSDTNTLEKPLQSLIQQQLSGLSMSFANTNYSLLNNAYAPQFGYNSSLFSSNINNSLLNFNPSTKSAEETNDISTIPFDPNDIYGEKEHPSIYSEGTKQKYVLKPYTFTQYERPSQINDYELMIPIHHKQQKLLATKSTEKAPICVNLADFIGDNLTIERLIVVEESTHLSAIIRQLKSLKNLDLFKPVKELANNSVEHVTTLKTAIILNEHILPNLKKVVKFRPVHELAFIVGHEFIPTEEKEFCQLGEYFKQLTPSICVRLMEIFLNINTDSSGTSISSTVGLATSLFQTSPNKMNEARELLDFMLQERHVPCESFVIRNIEPYSQTCQCLLQYFVYICNEYQNGRLFHMTFTSHTNVMLAISFGWKFWNQLHELPFLLANSSKSSILFEQALQLCIPTMNTDLLFSLLVHSVLEGNSSDVETIISSYLVMNVS</sequence>
<dbReference type="GeneID" id="68104668"/>
<reference evidence="1 2" key="1">
    <citation type="journal article" date="2018" name="BMC Genomics">
        <title>The genome of Naegleria lovaniensis, the basis for a comparative approach to unravel pathogenicity factors of the human pathogenic amoeba N. fowleri.</title>
        <authorList>
            <person name="Liechti N."/>
            <person name="Schurch N."/>
            <person name="Bruggmann R."/>
            <person name="Wittwer M."/>
        </authorList>
    </citation>
    <scope>NUCLEOTIDE SEQUENCE [LARGE SCALE GENOMIC DNA]</scope>
    <source>
        <strain evidence="1 2">ATCC 30569</strain>
    </source>
</reference>
<dbReference type="AlphaFoldDB" id="A0AA88GEF3"/>
<dbReference type="RefSeq" id="XP_044542522.1">
    <property type="nucleotide sequence ID" value="XM_044687956.1"/>
</dbReference>
<keyword evidence="2" id="KW-1185">Reference proteome</keyword>
<proteinExistence type="predicted"/>
<evidence type="ECO:0000313" key="1">
    <source>
        <dbReference type="EMBL" id="KAG2373348.1"/>
    </source>
</evidence>
<dbReference type="Proteomes" id="UP000816034">
    <property type="component" value="Unassembled WGS sequence"/>
</dbReference>
<organism evidence="1 2">
    <name type="scientific">Naegleria lovaniensis</name>
    <name type="common">Amoeba</name>
    <dbReference type="NCBI Taxonomy" id="51637"/>
    <lineage>
        <taxon>Eukaryota</taxon>
        <taxon>Discoba</taxon>
        <taxon>Heterolobosea</taxon>
        <taxon>Tetramitia</taxon>
        <taxon>Eutetramitia</taxon>
        <taxon>Vahlkampfiidae</taxon>
        <taxon>Naegleria</taxon>
    </lineage>
</organism>
<dbReference type="EMBL" id="PYSW02000056">
    <property type="protein sequence ID" value="KAG2373348.1"/>
    <property type="molecule type" value="Genomic_DNA"/>
</dbReference>
<name>A0AA88GEF3_NAELO</name>
<accession>A0AA88GEF3</accession>
<protein>
    <submittedName>
        <fullName evidence="1">Uncharacterized protein</fullName>
    </submittedName>
</protein>
<comment type="caution">
    <text evidence="1">The sequence shown here is derived from an EMBL/GenBank/DDBJ whole genome shotgun (WGS) entry which is preliminary data.</text>
</comment>
<gene>
    <name evidence="1" type="ORF">C9374_012214</name>
</gene>
<evidence type="ECO:0000313" key="2">
    <source>
        <dbReference type="Proteomes" id="UP000816034"/>
    </source>
</evidence>